<keyword evidence="3" id="KW-0863">Zinc-finger</keyword>
<dbReference type="PANTHER" id="PTHR47165">
    <property type="entry name" value="OS03G0429900 PROTEIN"/>
    <property type="match status" value="1"/>
</dbReference>
<dbReference type="InterPro" id="IPR047192">
    <property type="entry name" value="Euk_RPA1_DBD_C"/>
</dbReference>
<dbReference type="InterPro" id="IPR001810">
    <property type="entry name" value="F-box_dom"/>
</dbReference>
<keyword evidence="5" id="KW-0238">DNA-binding</keyword>
<dbReference type="Proteomes" id="UP001237642">
    <property type="component" value="Unassembled WGS sequence"/>
</dbReference>
<feature type="compositionally biased region" description="Basic and acidic residues" evidence="6">
    <location>
        <begin position="821"/>
        <end position="830"/>
    </location>
</feature>
<dbReference type="InterPro" id="IPR036047">
    <property type="entry name" value="F-box-like_dom_sf"/>
</dbReference>
<dbReference type="SUPFAM" id="SSF81383">
    <property type="entry name" value="F-box domain"/>
    <property type="match status" value="1"/>
</dbReference>
<sequence>MDKFALKKQNKRTMIIYKSKIKRKAGGSGLQPLSSQLHRILRRKNHKAGAKQHIKRIRQWNHLSPDLLRLVIDKLNYEERIRFRVVCKGWNIVKTSTNNFVHDIPLNAIVAILMTLANINFQEFFNFYIYWIKGQTDTTIKALLNKIPIQRLYTWGNQIYRQQQRMFTYFMNMSQRLGNDDAEFYWVSRSIILRHHIYYDILECSYTIIKSISERGHLISVLFKNMLDIYFFPEKRKDAVTALINMITNPGTKKTITGMIMALRSIAEEIYPETMFGPLSGTPICGYSHPIEDKKYKPDGYPDERRTNLMDKEQFKTHIEENLRYLMATYKFLKDLTTAKDNADIKVRITREWQVKSADNKFVIAKYYLLLDEEGTQIQATLLENSLIPTFTKNLTLGQVYMISKYNVEPAYAAYRTVPGELIIKFHGSTETKKLYNISISSIPMYKFQITDFEKARTKAGETFNLIDVVGKLIKVSDMQTTKKGRKNIDILLANERDDKMRIMLWENQARAFLDCTSEYKKPNVFVIVTSTSAKNMQGDIVLWSSSSTHYYFNIDHPDLVELRKNYKIEEDLIPAIVPFVKTQQQTMSENIERVKIAKLFEAELPTGAMTISFTTEATVTGINLERGWYYTGCNKCHKTMPPSLTCTRCPQQTSPTPLFMVKAEVKDSESHTTLMLFERYIKMMINVSAEHVLNNDKNASQDVIPAVLNNIMGRKYVFKLTLNDKNTVKKYQGYTVTDVLEEITNEDPIAANSETVDNAEQLKDDIQEKRKKPAPEEYSAISDETKKHETGLEATDDNNNNTESTHPTIPEVPPLTTGNDDEHRNKRQK</sequence>
<reference evidence="10" key="1">
    <citation type="submission" date="2023-02" db="EMBL/GenBank/DDBJ databases">
        <title>Genome of toxic invasive species Heracleum sosnowskyi carries increased number of genes despite the absence of recent whole-genome duplications.</title>
        <authorList>
            <person name="Schelkunov M."/>
            <person name="Shtratnikova V."/>
            <person name="Makarenko M."/>
            <person name="Klepikova A."/>
            <person name="Omelchenko D."/>
            <person name="Novikova G."/>
            <person name="Obukhova E."/>
            <person name="Bogdanov V."/>
            <person name="Penin A."/>
            <person name="Logacheva M."/>
        </authorList>
    </citation>
    <scope>NUCLEOTIDE SEQUENCE</scope>
    <source>
        <strain evidence="10">Hsosn_3</strain>
        <tissue evidence="10">Leaf</tissue>
    </source>
</reference>
<evidence type="ECO:0000256" key="4">
    <source>
        <dbReference type="ARBA" id="ARBA00022833"/>
    </source>
</evidence>
<feature type="domain" description="Replication protein A 70 kDa DNA-binding subunit B/D first OB fold" evidence="8">
    <location>
        <begin position="330"/>
        <end position="433"/>
    </location>
</feature>
<evidence type="ECO:0000259" key="7">
    <source>
        <dbReference type="Pfam" id="PF00646"/>
    </source>
</evidence>
<organism evidence="10 11">
    <name type="scientific">Heracleum sosnowskyi</name>
    <dbReference type="NCBI Taxonomy" id="360622"/>
    <lineage>
        <taxon>Eukaryota</taxon>
        <taxon>Viridiplantae</taxon>
        <taxon>Streptophyta</taxon>
        <taxon>Embryophyta</taxon>
        <taxon>Tracheophyta</taxon>
        <taxon>Spermatophyta</taxon>
        <taxon>Magnoliopsida</taxon>
        <taxon>eudicotyledons</taxon>
        <taxon>Gunneridae</taxon>
        <taxon>Pentapetalae</taxon>
        <taxon>asterids</taxon>
        <taxon>campanulids</taxon>
        <taxon>Apiales</taxon>
        <taxon>Apiaceae</taxon>
        <taxon>Apioideae</taxon>
        <taxon>apioid superclade</taxon>
        <taxon>Tordylieae</taxon>
        <taxon>Tordyliinae</taxon>
        <taxon>Heracleum</taxon>
    </lineage>
</organism>
<gene>
    <name evidence="10" type="ORF">POM88_055010</name>
</gene>
<dbReference type="CDD" id="cd04480">
    <property type="entry name" value="RPA1_DBD_A_like"/>
    <property type="match status" value="1"/>
</dbReference>
<dbReference type="EMBL" id="JAUIZM010000166">
    <property type="protein sequence ID" value="KAK1347905.1"/>
    <property type="molecule type" value="Genomic_DNA"/>
</dbReference>
<accession>A0AAD8GMF5</accession>
<evidence type="ECO:0000313" key="11">
    <source>
        <dbReference type="Proteomes" id="UP001237642"/>
    </source>
</evidence>
<dbReference type="GO" id="GO:0003677">
    <property type="term" value="F:DNA binding"/>
    <property type="evidence" value="ECO:0007669"/>
    <property type="project" value="UniProtKB-KW"/>
</dbReference>
<dbReference type="InterPro" id="IPR012340">
    <property type="entry name" value="NA-bd_OB-fold"/>
</dbReference>
<evidence type="ECO:0000313" key="10">
    <source>
        <dbReference type="EMBL" id="KAK1347905.1"/>
    </source>
</evidence>
<evidence type="ECO:0000256" key="6">
    <source>
        <dbReference type="SAM" id="MobiDB-lite"/>
    </source>
</evidence>
<dbReference type="Pfam" id="PF08646">
    <property type="entry name" value="Rep_fac-A_C"/>
    <property type="match status" value="1"/>
</dbReference>
<keyword evidence="2" id="KW-0479">Metal-binding</keyword>
<dbReference type="SUPFAM" id="SSF50249">
    <property type="entry name" value="Nucleic acid-binding proteins"/>
    <property type="match status" value="3"/>
</dbReference>
<dbReference type="InterPro" id="IPR003871">
    <property type="entry name" value="RFA1B/D_OB_1st"/>
</dbReference>
<feature type="region of interest" description="Disordered" evidence="6">
    <location>
        <begin position="764"/>
        <end position="830"/>
    </location>
</feature>
<dbReference type="Gene3D" id="2.40.50.140">
    <property type="entry name" value="Nucleic acid-binding proteins"/>
    <property type="match status" value="3"/>
</dbReference>
<comment type="similarity">
    <text evidence="1">Belongs to the replication factor A protein 1 family.</text>
</comment>
<reference evidence="10" key="2">
    <citation type="submission" date="2023-05" db="EMBL/GenBank/DDBJ databases">
        <authorList>
            <person name="Schelkunov M.I."/>
        </authorList>
    </citation>
    <scope>NUCLEOTIDE SEQUENCE</scope>
    <source>
        <strain evidence="10">Hsosn_3</strain>
        <tissue evidence="10">Leaf</tissue>
    </source>
</reference>
<evidence type="ECO:0000256" key="5">
    <source>
        <dbReference type="ARBA" id="ARBA00023125"/>
    </source>
</evidence>
<dbReference type="Pfam" id="PF02721">
    <property type="entry name" value="DUF223"/>
    <property type="match status" value="1"/>
</dbReference>
<evidence type="ECO:0000259" key="8">
    <source>
        <dbReference type="Pfam" id="PF02721"/>
    </source>
</evidence>
<evidence type="ECO:0000256" key="2">
    <source>
        <dbReference type="ARBA" id="ARBA00022723"/>
    </source>
</evidence>
<feature type="domain" description="Replication factor A C-terminal" evidence="9">
    <location>
        <begin position="614"/>
        <end position="727"/>
    </location>
</feature>
<keyword evidence="11" id="KW-1185">Reference proteome</keyword>
<dbReference type="AlphaFoldDB" id="A0AAD8GMF5"/>
<evidence type="ECO:0000256" key="3">
    <source>
        <dbReference type="ARBA" id="ARBA00022771"/>
    </source>
</evidence>
<dbReference type="PANTHER" id="PTHR47165:SF4">
    <property type="entry name" value="OS03G0429900 PROTEIN"/>
    <property type="match status" value="1"/>
</dbReference>
<dbReference type="GO" id="GO:0008270">
    <property type="term" value="F:zinc ion binding"/>
    <property type="evidence" value="ECO:0007669"/>
    <property type="project" value="UniProtKB-KW"/>
</dbReference>
<evidence type="ECO:0000259" key="9">
    <source>
        <dbReference type="Pfam" id="PF08646"/>
    </source>
</evidence>
<dbReference type="Pfam" id="PF00646">
    <property type="entry name" value="F-box"/>
    <property type="match status" value="1"/>
</dbReference>
<evidence type="ECO:0000256" key="1">
    <source>
        <dbReference type="ARBA" id="ARBA00005690"/>
    </source>
</evidence>
<comment type="caution">
    <text evidence="10">The sequence shown here is derived from an EMBL/GenBank/DDBJ whole genome shotgun (WGS) entry which is preliminary data.</text>
</comment>
<dbReference type="CDD" id="cd04481">
    <property type="entry name" value="RPA1_DBD_B_like"/>
    <property type="match status" value="1"/>
</dbReference>
<name>A0AAD8GMF5_9APIA</name>
<protein>
    <submittedName>
        <fullName evidence="10">Uncharacterized protein</fullName>
    </submittedName>
</protein>
<dbReference type="InterPro" id="IPR013955">
    <property type="entry name" value="Rep_factor-A_C"/>
</dbReference>
<feature type="compositionally biased region" description="Polar residues" evidence="6">
    <location>
        <begin position="798"/>
        <end position="808"/>
    </location>
</feature>
<feature type="domain" description="F-box" evidence="7">
    <location>
        <begin position="60"/>
        <end position="96"/>
    </location>
</feature>
<keyword evidence="4" id="KW-0862">Zinc</keyword>
<dbReference type="CDD" id="cd04476">
    <property type="entry name" value="RPA1_DBD_C"/>
    <property type="match status" value="1"/>
</dbReference>
<proteinExistence type="inferred from homology"/>